<reference evidence="1" key="1">
    <citation type="submission" date="2017-05" db="UniProtKB">
        <authorList>
            <consortium name="EnsemblMetazoa"/>
        </authorList>
    </citation>
    <scope>IDENTIFICATION</scope>
</reference>
<accession>A0A1X7VT44</accession>
<dbReference type="EnsemblMetazoa" id="Aqu2.1.43015_001">
    <property type="protein sequence ID" value="Aqu2.1.43015_001"/>
    <property type="gene ID" value="Aqu2.1.43015"/>
</dbReference>
<evidence type="ECO:0000313" key="1">
    <source>
        <dbReference type="EnsemblMetazoa" id="Aqu2.1.43015_001"/>
    </source>
</evidence>
<dbReference type="OMA" id="FKVESNC"/>
<proteinExistence type="predicted"/>
<name>A0A1X7VT44_AMPQE</name>
<organism evidence="1">
    <name type="scientific">Amphimedon queenslandica</name>
    <name type="common">Sponge</name>
    <dbReference type="NCBI Taxonomy" id="400682"/>
    <lineage>
        <taxon>Eukaryota</taxon>
        <taxon>Metazoa</taxon>
        <taxon>Porifera</taxon>
        <taxon>Demospongiae</taxon>
        <taxon>Heteroscleromorpha</taxon>
        <taxon>Haplosclerida</taxon>
        <taxon>Niphatidae</taxon>
        <taxon>Amphimedon</taxon>
    </lineage>
</organism>
<protein>
    <submittedName>
        <fullName evidence="1">Uncharacterized protein</fullName>
    </submittedName>
</protein>
<sequence>MTLPFNVKKGKGSPLRVRNRLSLLKLDWQNVFKVESNCSLQDVLTCFGKVFNEELGKVKGVQAKVFVHPQSTPIFHKAHPVPYALKAKVEDCLQEHVTIAPVRFSD</sequence>
<dbReference type="InParanoid" id="A0A1X7VT44"/>
<dbReference type="AlphaFoldDB" id="A0A1X7VT44"/>